<keyword evidence="5 6" id="KW-0472">Membrane</keyword>
<protein>
    <submittedName>
        <fullName evidence="8">MFS transporter</fullName>
    </submittedName>
</protein>
<dbReference type="InterPro" id="IPR036259">
    <property type="entry name" value="MFS_trans_sf"/>
</dbReference>
<dbReference type="GO" id="GO:0022857">
    <property type="term" value="F:transmembrane transporter activity"/>
    <property type="evidence" value="ECO:0007669"/>
    <property type="project" value="InterPro"/>
</dbReference>
<organism evidence="8 9">
    <name type="scientific">Agathobacter ruminis</name>
    <dbReference type="NCBI Taxonomy" id="1712665"/>
    <lineage>
        <taxon>Bacteria</taxon>
        <taxon>Bacillati</taxon>
        <taxon>Bacillota</taxon>
        <taxon>Clostridia</taxon>
        <taxon>Lachnospirales</taxon>
        <taxon>Lachnospiraceae</taxon>
        <taxon>Agathobacter</taxon>
    </lineage>
</organism>
<dbReference type="InterPro" id="IPR050327">
    <property type="entry name" value="Proton-linked_MCT"/>
</dbReference>
<feature type="domain" description="Major facilitator superfamily (MFS) profile" evidence="7">
    <location>
        <begin position="12"/>
        <end position="408"/>
    </location>
</feature>
<name>A0A2G3E137_9FIRM</name>
<dbReference type="InterPro" id="IPR011701">
    <property type="entry name" value="MFS"/>
</dbReference>
<dbReference type="EMBL" id="PDYG01000100">
    <property type="protein sequence ID" value="PHU36949.1"/>
    <property type="molecule type" value="Genomic_DNA"/>
</dbReference>
<feature type="transmembrane region" description="Helical" evidence="6">
    <location>
        <begin position="316"/>
        <end position="340"/>
    </location>
</feature>
<evidence type="ECO:0000256" key="2">
    <source>
        <dbReference type="ARBA" id="ARBA00022448"/>
    </source>
</evidence>
<evidence type="ECO:0000313" key="9">
    <source>
        <dbReference type="Proteomes" id="UP000224563"/>
    </source>
</evidence>
<keyword evidence="2" id="KW-0813">Transport</keyword>
<keyword evidence="9" id="KW-1185">Reference proteome</keyword>
<evidence type="ECO:0000256" key="4">
    <source>
        <dbReference type="ARBA" id="ARBA00022989"/>
    </source>
</evidence>
<feature type="transmembrane region" description="Helical" evidence="6">
    <location>
        <begin position="12"/>
        <end position="33"/>
    </location>
</feature>
<feature type="transmembrane region" description="Helical" evidence="6">
    <location>
        <begin position="80"/>
        <end position="100"/>
    </location>
</feature>
<keyword evidence="3 6" id="KW-0812">Transmembrane</keyword>
<feature type="transmembrane region" description="Helical" evidence="6">
    <location>
        <begin position="225"/>
        <end position="247"/>
    </location>
</feature>
<feature type="transmembrane region" description="Helical" evidence="6">
    <location>
        <begin position="106"/>
        <end position="125"/>
    </location>
</feature>
<dbReference type="CDD" id="cd17353">
    <property type="entry name" value="MFS_OFA_like"/>
    <property type="match status" value="1"/>
</dbReference>
<feature type="transmembrane region" description="Helical" evidence="6">
    <location>
        <begin position="53"/>
        <end position="73"/>
    </location>
</feature>
<gene>
    <name evidence="8" type="ORF">CSX02_10635</name>
</gene>
<keyword evidence="4 6" id="KW-1133">Transmembrane helix</keyword>
<feature type="transmembrane region" description="Helical" evidence="6">
    <location>
        <begin position="259"/>
        <end position="280"/>
    </location>
</feature>
<dbReference type="Gene3D" id="1.20.1250.20">
    <property type="entry name" value="MFS general substrate transporter like domains"/>
    <property type="match status" value="1"/>
</dbReference>
<feature type="transmembrane region" description="Helical" evidence="6">
    <location>
        <begin position="137"/>
        <end position="158"/>
    </location>
</feature>
<dbReference type="RefSeq" id="WP_099386662.1">
    <property type="nucleotide sequence ID" value="NZ_JANSWH010000028.1"/>
</dbReference>
<reference evidence="8 9" key="1">
    <citation type="submission" date="2017-10" db="EMBL/GenBank/DDBJ databases">
        <title>Resolving the taxonomy of Roseburia spp., Eubacterium rectale and Agathobacter spp. through phylogenomic analysis.</title>
        <authorList>
            <person name="Sheridan P.O."/>
            <person name="Walker A.W."/>
            <person name="Duncan S.H."/>
            <person name="Scott K.P."/>
            <person name="Toole P.W.O."/>
            <person name="Luis P."/>
            <person name="Flint H.J."/>
        </authorList>
    </citation>
    <scope>NUCLEOTIDE SEQUENCE [LARGE SCALE GENOMIC DNA]</scope>
    <source>
        <strain evidence="8 9">JK623</strain>
    </source>
</reference>
<proteinExistence type="predicted"/>
<evidence type="ECO:0000256" key="3">
    <source>
        <dbReference type="ARBA" id="ARBA00022692"/>
    </source>
</evidence>
<dbReference type="Proteomes" id="UP000224563">
    <property type="component" value="Unassembled WGS sequence"/>
</dbReference>
<comment type="caution">
    <text evidence="8">The sequence shown here is derived from an EMBL/GenBank/DDBJ whole genome shotgun (WGS) entry which is preliminary data.</text>
</comment>
<dbReference type="PROSITE" id="PS50850">
    <property type="entry name" value="MFS"/>
    <property type="match status" value="1"/>
</dbReference>
<evidence type="ECO:0000259" key="7">
    <source>
        <dbReference type="PROSITE" id="PS50850"/>
    </source>
</evidence>
<sequence length="411" mass="43217">MTQEEIRSLTKSRWGVLIASCLINLCIGSMYAWSALSAPMADALGEAPQNLAIVFSISNAVGFIAMIIGGLLNDKFGPRWVMFTGGVMFGLGMFLCGYAQSVTHLILSYGLCLGLGLALVYGCTISNTIKFFPDKRGLVGGMTTAFYGISSVIFAPLGTAMASACGARNTFKILGAIFLVVICLGALIMKTCPQGFVPEGYVVPAAQSGKQKVDKTPTEMLKTPIFYVMLIMLTAGGTFGLMIISTAKTIAEKMVQAPTATATLFVSVLCLFNTAGRLIAGTLSDKLGRINTLTTALLIALGGLGLLIGASATTSIALFAVGVILIGICFGTFMGVFPGFTTDQFGTKYNTVNYGIMWIGFSIAGLAGPSILTKTYESTGNYTTAFVIAIIIAVVGLLMSVIYRALQKKNM</sequence>
<accession>A0A2G3E137</accession>
<dbReference type="InterPro" id="IPR020846">
    <property type="entry name" value="MFS_dom"/>
</dbReference>
<comment type="subcellular location">
    <subcellularLocation>
        <location evidence="1">Cell membrane</location>
        <topology evidence="1">Multi-pass membrane protein</topology>
    </subcellularLocation>
</comment>
<reference evidence="8 9" key="2">
    <citation type="submission" date="2017-10" db="EMBL/GenBank/DDBJ databases">
        <authorList>
            <person name="Banno H."/>
            <person name="Chua N.-H."/>
        </authorList>
    </citation>
    <scope>NUCLEOTIDE SEQUENCE [LARGE SCALE GENOMIC DNA]</scope>
    <source>
        <strain evidence="8 9">JK623</strain>
    </source>
</reference>
<evidence type="ECO:0000256" key="5">
    <source>
        <dbReference type="ARBA" id="ARBA00023136"/>
    </source>
</evidence>
<feature type="transmembrane region" description="Helical" evidence="6">
    <location>
        <begin position="384"/>
        <end position="406"/>
    </location>
</feature>
<feature type="transmembrane region" description="Helical" evidence="6">
    <location>
        <begin position="170"/>
        <end position="189"/>
    </location>
</feature>
<dbReference type="PANTHER" id="PTHR11360:SF317">
    <property type="entry name" value="MAJOR FACILITATOR SUPERFAMILY (MFS) PROFILE DOMAIN-CONTAINING PROTEIN-RELATED"/>
    <property type="match status" value="1"/>
</dbReference>
<evidence type="ECO:0000256" key="1">
    <source>
        <dbReference type="ARBA" id="ARBA00004651"/>
    </source>
</evidence>
<evidence type="ECO:0000256" key="6">
    <source>
        <dbReference type="SAM" id="Phobius"/>
    </source>
</evidence>
<feature type="transmembrane region" description="Helical" evidence="6">
    <location>
        <begin position="352"/>
        <end position="372"/>
    </location>
</feature>
<dbReference type="Pfam" id="PF07690">
    <property type="entry name" value="MFS_1"/>
    <property type="match status" value="1"/>
</dbReference>
<dbReference type="SUPFAM" id="SSF103473">
    <property type="entry name" value="MFS general substrate transporter"/>
    <property type="match status" value="1"/>
</dbReference>
<dbReference type="PANTHER" id="PTHR11360">
    <property type="entry name" value="MONOCARBOXYLATE TRANSPORTER"/>
    <property type="match status" value="1"/>
</dbReference>
<dbReference type="AlphaFoldDB" id="A0A2G3E137"/>
<evidence type="ECO:0000313" key="8">
    <source>
        <dbReference type="EMBL" id="PHU36949.1"/>
    </source>
</evidence>
<feature type="transmembrane region" description="Helical" evidence="6">
    <location>
        <begin position="292"/>
        <end position="310"/>
    </location>
</feature>
<dbReference type="GO" id="GO:0005886">
    <property type="term" value="C:plasma membrane"/>
    <property type="evidence" value="ECO:0007669"/>
    <property type="project" value="UniProtKB-SubCell"/>
</dbReference>